<feature type="chain" id="PRO_5041350067" evidence="4">
    <location>
        <begin position="17"/>
        <end position="519"/>
    </location>
</feature>
<dbReference type="PANTHER" id="PTHR33589:SF3">
    <property type="entry name" value="ZYMOGEN GRANULE MEMBRANE PROTEIN 16-LIKE"/>
    <property type="match status" value="1"/>
</dbReference>
<keyword evidence="1 4" id="KW-0732">Signal</keyword>
<keyword evidence="3" id="KW-1133">Transmembrane helix</keyword>
<dbReference type="GO" id="GO:0030246">
    <property type="term" value="F:carbohydrate binding"/>
    <property type="evidence" value="ECO:0007669"/>
    <property type="project" value="UniProtKB-KW"/>
</dbReference>
<evidence type="ECO:0000313" key="6">
    <source>
        <dbReference type="EMBL" id="KAK0153879.1"/>
    </source>
</evidence>
<keyword evidence="2" id="KW-0430">Lectin</keyword>
<dbReference type="SMART" id="SM00915">
    <property type="entry name" value="Jacalin"/>
    <property type="match status" value="3"/>
</dbReference>
<keyword evidence="3" id="KW-0812">Transmembrane</keyword>
<evidence type="ECO:0000259" key="5">
    <source>
        <dbReference type="PROSITE" id="PS51752"/>
    </source>
</evidence>
<keyword evidence="7" id="KW-1185">Reference proteome</keyword>
<organism evidence="6 7">
    <name type="scientific">Merluccius polli</name>
    <name type="common">Benguela hake</name>
    <name type="synonym">Merluccius cadenati</name>
    <dbReference type="NCBI Taxonomy" id="89951"/>
    <lineage>
        <taxon>Eukaryota</taxon>
        <taxon>Metazoa</taxon>
        <taxon>Chordata</taxon>
        <taxon>Craniata</taxon>
        <taxon>Vertebrata</taxon>
        <taxon>Euteleostomi</taxon>
        <taxon>Actinopterygii</taxon>
        <taxon>Neopterygii</taxon>
        <taxon>Teleostei</taxon>
        <taxon>Neoteleostei</taxon>
        <taxon>Acanthomorphata</taxon>
        <taxon>Zeiogadaria</taxon>
        <taxon>Gadariae</taxon>
        <taxon>Gadiformes</taxon>
        <taxon>Gadoidei</taxon>
        <taxon>Merlucciidae</taxon>
        <taxon>Merluccius</taxon>
    </lineage>
</organism>
<dbReference type="AlphaFoldDB" id="A0AA47N8Y1"/>
<dbReference type="SUPFAM" id="SSF51101">
    <property type="entry name" value="Mannose-binding lectins"/>
    <property type="match status" value="3"/>
</dbReference>
<dbReference type="PANTHER" id="PTHR33589">
    <property type="entry name" value="OS11G0524900 PROTEIN"/>
    <property type="match status" value="1"/>
</dbReference>
<evidence type="ECO:0000256" key="2">
    <source>
        <dbReference type="ARBA" id="ARBA00022734"/>
    </source>
</evidence>
<dbReference type="InterPro" id="IPR001229">
    <property type="entry name" value="Jacalin-like_lectin_dom"/>
</dbReference>
<feature type="transmembrane region" description="Helical" evidence="3">
    <location>
        <begin position="394"/>
        <end position="419"/>
    </location>
</feature>
<evidence type="ECO:0000256" key="1">
    <source>
        <dbReference type="ARBA" id="ARBA00022729"/>
    </source>
</evidence>
<dbReference type="InterPro" id="IPR036404">
    <property type="entry name" value="Jacalin-like_lectin_dom_sf"/>
</dbReference>
<protein>
    <submittedName>
        <fullName evidence="6">Zymogen granule membrane protein 16</fullName>
    </submittedName>
</protein>
<keyword evidence="3" id="KW-0472">Membrane</keyword>
<feature type="transmembrane region" description="Helical" evidence="3">
    <location>
        <begin position="152"/>
        <end position="174"/>
    </location>
</feature>
<comment type="caution">
    <text evidence="6">The sequence shown here is derived from an EMBL/GenBank/DDBJ whole genome shotgun (WGS) entry which is preliminary data.</text>
</comment>
<reference evidence="6" key="1">
    <citation type="journal article" date="2023" name="Front. Mar. Sci.">
        <title>A new Merluccius polli reference genome to investigate the effects of global change in West African waters.</title>
        <authorList>
            <person name="Mateo J.L."/>
            <person name="Blanco-Fernandez C."/>
            <person name="Garcia-Vazquez E."/>
            <person name="Machado-Schiaffino G."/>
        </authorList>
    </citation>
    <scope>NUCLEOTIDE SEQUENCE</scope>
    <source>
        <strain evidence="6">C29</strain>
        <tissue evidence="6">Fin</tissue>
    </source>
</reference>
<feature type="signal peptide" evidence="4">
    <location>
        <begin position="1"/>
        <end position="16"/>
    </location>
</feature>
<accession>A0AA47N8Y1</accession>
<dbReference type="Proteomes" id="UP001174136">
    <property type="component" value="Unassembled WGS sequence"/>
</dbReference>
<gene>
    <name evidence="6" type="primary">Zg16_1</name>
    <name evidence="6" type="ORF">N1851_004042</name>
</gene>
<evidence type="ECO:0000256" key="3">
    <source>
        <dbReference type="SAM" id="Phobius"/>
    </source>
</evidence>
<sequence>MLSIVFFAAALVVCQANSIEYYSYSPSVGGGSGTSFSSSGEGSITGIKVWAHSYYYVSGIQLRYGTRWGKVLGRISTIEHRMDLFEGEAFIQVSGKYGSYINQLFFVTNRGRFLMAGRSSQTAFNFYPKHPESELRLLSGRDNGYALTSLGAHWGTVSMLSIVIFAAALVVCLANSTEYYSYSPSVGGGSGTSFSSSGEGSITGIKVWVHSYSHISGIQLRYGTRWGKVLGRISTTEHRMDLYEGEAFIQNEMYVDVCMLILQVSGQYYLYNYIYQLIFVTNRGRFLMAGHSQQFTFNFYGKHPEAELRLLSGRTNGYGITSLGAHWGTVSDAYNSSGEGSITGIKVWAHYYSYVSGIQLRYGTRWGRVIGRIGSTEQRMDLFEGEAFIQVQMCLYYVFLNQYILFIHSIVLTVIFYHYKNEMYVDVCMLILQVSGQYQSHGYIYQLIFVTNRGRFLMAGHSQQTAFNFYAKHPEAELRLLSGRTNGYALTSLGAHWGIVSDAYKSVTAATTTYALSST</sequence>
<feature type="domain" description="Jacalin-type lectin" evidence="5">
    <location>
        <begin position="180"/>
        <end position="329"/>
    </location>
</feature>
<dbReference type="InterPro" id="IPR052321">
    <property type="entry name" value="PolyBind_ProtTraffic"/>
</dbReference>
<proteinExistence type="predicted"/>
<evidence type="ECO:0000313" key="7">
    <source>
        <dbReference type="Proteomes" id="UP001174136"/>
    </source>
</evidence>
<dbReference type="EMBL" id="JAOPHQ010000611">
    <property type="protein sequence ID" value="KAK0153879.1"/>
    <property type="molecule type" value="Genomic_DNA"/>
</dbReference>
<name>A0AA47N8Y1_MERPO</name>
<evidence type="ECO:0000256" key="4">
    <source>
        <dbReference type="SAM" id="SignalP"/>
    </source>
</evidence>
<feature type="domain" description="Jacalin-type lectin" evidence="5">
    <location>
        <begin position="22"/>
        <end position="156"/>
    </location>
</feature>
<dbReference type="PROSITE" id="PS51752">
    <property type="entry name" value="JACALIN_LECTIN"/>
    <property type="match status" value="2"/>
</dbReference>
<dbReference type="Pfam" id="PF01419">
    <property type="entry name" value="Jacalin"/>
    <property type="match status" value="2"/>
</dbReference>
<dbReference type="Gene3D" id="2.100.10.30">
    <property type="entry name" value="Jacalin-like lectin domain"/>
    <property type="match status" value="4"/>
</dbReference>